<protein>
    <submittedName>
        <fullName evidence="2">Uncharacterized protein</fullName>
    </submittedName>
</protein>
<sequence>MLQLQVPCSWYFWALAFGFNLAMHNLKNILISVVIVSNLGKIIRTCTCLYKQDSTEHHDHIE</sequence>
<gene>
    <name evidence="2" type="ORF">T01_7247</name>
</gene>
<evidence type="ECO:0000313" key="2">
    <source>
        <dbReference type="EMBL" id="KRY29462.1"/>
    </source>
</evidence>
<comment type="caution">
    <text evidence="2">The sequence shown here is derived from an EMBL/GenBank/DDBJ whole genome shotgun (WGS) entry which is preliminary data.</text>
</comment>
<evidence type="ECO:0000313" key="3">
    <source>
        <dbReference type="Proteomes" id="UP000054776"/>
    </source>
</evidence>
<organism evidence="2 3">
    <name type="scientific">Trichinella spiralis</name>
    <name type="common">Trichina worm</name>
    <dbReference type="NCBI Taxonomy" id="6334"/>
    <lineage>
        <taxon>Eukaryota</taxon>
        <taxon>Metazoa</taxon>
        <taxon>Ecdysozoa</taxon>
        <taxon>Nematoda</taxon>
        <taxon>Enoplea</taxon>
        <taxon>Dorylaimia</taxon>
        <taxon>Trichinellida</taxon>
        <taxon>Trichinellidae</taxon>
        <taxon>Trichinella</taxon>
    </lineage>
</organism>
<dbReference type="EMBL" id="JYDH01000169">
    <property type="protein sequence ID" value="KRY29462.1"/>
    <property type="molecule type" value="Genomic_DNA"/>
</dbReference>
<feature type="transmembrane region" description="Helical" evidence="1">
    <location>
        <begin position="12"/>
        <end position="36"/>
    </location>
</feature>
<reference evidence="2 3" key="1">
    <citation type="submission" date="2015-01" db="EMBL/GenBank/DDBJ databases">
        <title>Evolution of Trichinella species and genotypes.</title>
        <authorList>
            <person name="Korhonen P.K."/>
            <person name="Edoardo P."/>
            <person name="Giuseppe L.R."/>
            <person name="Gasser R.B."/>
        </authorList>
    </citation>
    <scope>NUCLEOTIDE SEQUENCE [LARGE SCALE GENOMIC DNA]</scope>
    <source>
        <strain evidence="2">ISS3</strain>
    </source>
</reference>
<dbReference type="InParanoid" id="A0A0V1AXI0"/>
<name>A0A0V1AXI0_TRISP</name>
<accession>A0A0V1AXI0</accession>
<keyword evidence="1" id="KW-0472">Membrane</keyword>
<dbReference type="AlphaFoldDB" id="A0A0V1AXI0"/>
<proteinExistence type="predicted"/>
<keyword evidence="3" id="KW-1185">Reference proteome</keyword>
<evidence type="ECO:0000256" key="1">
    <source>
        <dbReference type="SAM" id="Phobius"/>
    </source>
</evidence>
<dbReference type="Proteomes" id="UP000054776">
    <property type="component" value="Unassembled WGS sequence"/>
</dbReference>
<keyword evidence="1" id="KW-1133">Transmembrane helix</keyword>
<keyword evidence="1" id="KW-0812">Transmembrane</keyword>